<organism evidence="6">
    <name type="scientific">uncultured organism</name>
    <dbReference type="NCBI Taxonomy" id="155900"/>
    <lineage>
        <taxon>unclassified sequences</taxon>
        <taxon>environmental samples</taxon>
    </lineage>
</organism>
<reference evidence="6" key="1">
    <citation type="submission" date="2020-09" db="EMBL/GenBank/DDBJ databases">
        <title>A new high-throughput screening method to detect antimicrobial volatiles from metagenomic clone libraries.</title>
        <authorList>
            <person name="Stocker F."/>
            <person name="Obermeier M."/>
            <person name="Resch K."/>
            <person name="Berg G."/>
            <person name="Mueller Bogota C.A."/>
        </authorList>
    </citation>
    <scope>NUCLEOTIDE SEQUENCE</scope>
</reference>
<feature type="transmembrane region" description="Helical" evidence="5">
    <location>
        <begin position="218"/>
        <end position="238"/>
    </location>
</feature>
<evidence type="ECO:0000256" key="1">
    <source>
        <dbReference type="ARBA" id="ARBA00004127"/>
    </source>
</evidence>
<feature type="transmembrane region" description="Helical" evidence="5">
    <location>
        <begin position="192"/>
        <end position="212"/>
    </location>
</feature>
<feature type="transmembrane region" description="Helical" evidence="5">
    <location>
        <begin position="105"/>
        <end position="122"/>
    </location>
</feature>
<evidence type="ECO:0000256" key="2">
    <source>
        <dbReference type="ARBA" id="ARBA00022692"/>
    </source>
</evidence>
<dbReference type="EMBL" id="MW000466">
    <property type="protein sequence ID" value="QOL00309.1"/>
    <property type="molecule type" value="Genomic_DNA"/>
</dbReference>
<sequence length="249" mass="26315">MSEPAERSSPWWYRRRGTLIGAIYGAGFLFGYSSLQGPPPQPAAVAWGLALGGWAGVTILAWLGVALVLVAWLWRAAGTAYLRREVVFSADALQDRLVVAGPFRYVRNPLYLGNVFLALGVGLYAPPLGFAIIVAGNVAIVAFLAREEAHQMALRYGATFDAYRRAVPAFVPRLRPATVPGSAAATPSLRSALLGEAGVLLTAIALVPIAVFGSAGVVAFWILGAIALMTAYALNGWLHARKAGTAPRT</sequence>
<evidence type="ECO:0000256" key="5">
    <source>
        <dbReference type="SAM" id="Phobius"/>
    </source>
</evidence>
<accession>A0A7L9QBQ7</accession>
<comment type="subcellular location">
    <subcellularLocation>
        <location evidence="1">Endomembrane system</location>
        <topology evidence="1">Multi-pass membrane protein</topology>
    </subcellularLocation>
</comment>
<evidence type="ECO:0008006" key="7">
    <source>
        <dbReference type="Google" id="ProtNLM"/>
    </source>
</evidence>
<keyword evidence="4 5" id="KW-0472">Membrane</keyword>
<evidence type="ECO:0000256" key="4">
    <source>
        <dbReference type="ARBA" id="ARBA00023136"/>
    </source>
</evidence>
<name>A0A7L9QBQ7_9ZZZZ</name>
<feature type="transmembrane region" description="Helical" evidence="5">
    <location>
        <begin position="17"/>
        <end position="35"/>
    </location>
</feature>
<keyword evidence="3 5" id="KW-1133">Transmembrane helix</keyword>
<feature type="transmembrane region" description="Helical" evidence="5">
    <location>
        <begin position="47"/>
        <end position="74"/>
    </location>
</feature>
<dbReference type="Gene3D" id="1.20.120.1630">
    <property type="match status" value="1"/>
</dbReference>
<dbReference type="AlphaFoldDB" id="A0A7L9QBQ7"/>
<dbReference type="Pfam" id="PF04191">
    <property type="entry name" value="PEMT"/>
    <property type="match status" value="1"/>
</dbReference>
<evidence type="ECO:0000313" key="6">
    <source>
        <dbReference type="EMBL" id="QOL00309.1"/>
    </source>
</evidence>
<dbReference type="InterPro" id="IPR007318">
    <property type="entry name" value="Phopholipid_MeTrfase"/>
</dbReference>
<protein>
    <recommendedName>
        <fullName evidence="7">Phospholipid methyltransferase</fullName>
    </recommendedName>
</protein>
<evidence type="ECO:0000256" key="3">
    <source>
        <dbReference type="ARBA" id="ARBA00022989"/>
    </source>
</evidence>
<proteinExistence type="predicted"/>
<keyword evidence="2 5" id="KW-0812">Transmembrane</keyword>
<feature type="transmembrane region" description="Helical" evidence="5">
    <location>
        <begin position="128"/>
        <end position="145"/>
    </location>
</feature>